<dbReference type="InterPro" id="IPR050796">
    <property type="entry name" value="SCF_F-box_component"/>
</dbReference>
<accession>A0AAD8MFS4</accession>
<dbReference type="Pfam" id="PF00646">
    <property type="entry name" value="F-box"/>
    <property type="match status" value="1"/>
</dbReference>
<evidence type="ECO:0000313" key="3">
    <source>
        <dbReference type="Proteomes" id="UP001237642"/>
    </source>
</evidence>
<dbReference type="Pfam" id="PF08268">
    <property type="entry name" value="FBA_3"/>
    <property type="match status" value="1"/>
</dbReference>
<dbReference type="Proteomes" id="UP001237642">
    <property type="component" value="Unassembled WGS sequence"/>
</dbReference>
<dbReference type="NCBIfam" id="TIGR01640">
    <property type="entry name" value="F_box_assoc_1"/>
    <property type="match status" value="1"/>
</dbReference>
<dbReference type="PROSITE" id="PS50181">
    <property type="entry name" value="FBOX"/>
    <property type="match status" value="1"/>
</dbReference>
<sequence length="386" mass="44494">MDEISVDLIHEIFIRIPIKSLLKARCVSKSWRKIIDDPFFANMQYDCGEVEEKTLLVRTLGPENTSSLYATVTAYDNEETMLIHAATVPMVKLPLQDRKIYGSCNGLLYFAEHNGGRIVVSNPLRSQFTILPSMPTRMYYCWDSHWTAIGLGFDSSTKTFKMVCTNKKPKSSHFTLVHTLGTMFWREVPSVGAYFCSKNLDYKSVYVHGFLHWMMDPFEIDNGGGRILAFDVSKETFNVVPHPELSFEKHSPRHFRILDIKGNLGMLDLSFHTKFDLWVMDYEKKSWGKEYTIDITIVGEIYVDVTEVIGLWKQDEIMFKFQNRALNPNFVHYWSYGMRTVQGRVSLSRFSSQLLVDTEDSIAGKVIDFCNADVAVDQYQMLICSF</sequence>
<dbReference type="InterPro" id="IPR036047">
    <property type="entry name" value="F-box-like_dom_sf"/>
</dbReference>
<name>A0AAD8MFS4_9APIA</name>
<keyword evidence="3" id="KW-1185">Reference proteome</keyword>
<reference evidence="2" key="2">
    <citation type="submission" date="2023-05" db="EMBL/GenBank/DDBJ databases">
        <authorList>
            <person name="Schelkunov M.I."/>
        </authorList>
    </citation>
    <scope>NUCLEOTIDE SEQUENCE</scope>
    <source>
        <strain evidence="2">Hsosn_3</strain>
        <tissue evidence="2">Leaf</tissue>
    </source>
</reference>
<dbReference type="InterPro" id="IPR013187">
    <property type="entry name" value="F-box-assoc_dom_typ3"/>
</dbReference>
<dbReference type="SUPFAM" id="SSF81383">
    <property type="entry name" value="F-box domain"/>
    <property type="match status" value="1"/>
</dbReference>
<evidence type="ECO:0000259" key="1">
    <source>
        <dbReference type="PROSITE" id="PS50181"/>
    </source>
</evidence>
<dbReference type="Gene3D" id="1.20.1280.50">
    <property type="match status" value="1"/>
</dbReference>
<dbReference type="CDD" id="cd22157">
    <property type="entry name" value="F-box_AtFBW1-like"/>
    <property type="match status" value="1"/>
</dbReference>
<protein>
    <submittedName>
        <fullName evidence="2">F-box domain-containing protein</fullName>
    </submittedName>
</protein>
<dbReference type="AlphaFoldDB" id="A0AAD8MFS4"/>
<proteinExistence type="predicted"/>
<dbReference type="EMBL" id="JAUIZM010000007">
    <property type="protein sequence ID" value="KAK1374265.1"/>
    <property type="molecule type" value="Genomic_DNA"/>
</dbReference>
<gene>
    <name evidence="2" type="ORF">POM88_030458</name>
</gene>
<reference evidence="2" key="1">
    <citation type="submission" date="2023-02" db="EMBL/GenBank/DDBJ databases">
        <title>Genome of toxic invasive species Heracleum sosnowskyi carries increased number of genes despite the absence of recent whole-genome duplications.</title>
        <authorList>
            <person name="Schelkunov M."/>
            <person name="Shtratnikova V."/>
            <person name="Makarenko M."/>
            <person name="Klepikova A."/>
            <person name="Omelchenko D."/>
            <person name="Novikova G."/>
            <person name="Obukhova E."/>
            <person name="Bogdanov V."/>
            <person name="Penin A."/>
            <person name="Logacheva M."/>
        </authorList>
    </citation>
    <scope>NUCLEOTIDE SEQUENCE</scope>
    <source>
        <strain evidence="2">Hsosn_3</strain>
        <tissue evidence="2">Leaf</tissue>
    </source>
</reference>
<feature type="domain" description="F-box" evidence="1">
    <location>
        <begin position="1"/>
        <end position="43"/>
    </location>
</feature>
<dbReference type="SMART" id="SM00256">
    <property type="entry name" value="FBOX"/>
    <property type="match status" value="1"/>
</dbReference>
<dbReference type="PANTHER" id="PTHR31672">
    <property type="entry name" value="BNACNNG10540D PROTEIN"/>
    <property type="match status" value="1"/>
</dbReference>
<dbReference type="InterPro" id="IPR017451">
    <property type="entry name" value="F-box-assoc_interact_dom"/>
</dbReference>
<comment type="caution">
    <text evidence="2">The sequence shown here is derived from an EMBL/GenBank/DDBJ whole genome shotgun (WGS) entry which is preliminary data.</text>
</comment>
<dbReference type="InterPro" id="IPR001810">
    <property type="entry name" value="F-box_dom"/>
</dbReference>
<organism evidence="2 3">
    <name type="scientific">Heracleum sosnowskyi</name>
    <dbReference type="NCBI Taxonomy" id="360622"/>
    <lineage>
        <taxon>Eukaryota</taxon>
        <taxon>Viridiplantae</taxon>
        <taxon>Streptophyta</taxon>
        <taxon>Embryophyta</taxon>
        <taxon>Tracheophyta</taxon>
        <taxon>Spermatophyta</taxon>
        <taxon>Magnoliopsida</taxon>
        <taxon>eudicotyledons</taxon>
        <taxon>Gunneridae</taxon>
        <taxon>Pentapetalae</taxon>
        <taxon>asterids</taxon>
        <taxon>campanulids</taxon>
        <taxon>Apiales</taxon>
        <taxon>Apiaceae</taxon>
        <taxon>Apioideae</taxon>
        <taxon>apioid superclade</taxon>
        <taxon>Tordylieae</taxon>
        <taxon>Tordyliinae</taxon>
        <taxon>Heracleum</taxon>
    </lineage>
</organism>
<dbReference type="PANTHER" id="PTHR31672:SF13">
    <property type="entry name" value="F-BOX PROTEIN CPR30-LIKE"/>
    <property type="match status" value="1"/>
</dbReference>
<evidence type="ECO:0000313" key="2">
    <source>
        <dbReference type="EMBL" id="KAK1374265.1"/>
    </source>
</evidence>